<gene>
    <name evidence="3" type="primary">Contig8358.g8908</name>
    <name evidence="3" type="ORF">STYLEM_17323</name>
</gene>
<dbReference type="AlphaFoldDB" id="A0A078B0M0"/>
<feature type="coiled-coil region" evidence="1">
    <location>
        <begin position="116"/>
        <end position="178"/>
    </location>
</feature>
<accession>A0A078B0M0</accession>
<reference evidence="3 4" key="1">
    <citation type="submission" date="2014-06" db="EMBL/GenBank/DDBJ databases">
        <authorList>
            <person name="Swart Estienne"/>
        </authorList>
    </citation>
    <scope>NUCLEOTIDE SEQUENCE [LARGE SCALE GENOMIC DNA]</scope>
    <source>
        <strain evidence="3 4">130c</strain>
    </source>
</reference>
<evidence type="ECO:0000256" key="2">
    <source>
        <dbReference type="SAM" id="MobiDB-lite"/>
    </source>
</evidence>
<organism evidence="3 4">
    <name type="scientific">Stylonychia lemnae</name>
    <name type="common">Ciliate</name>
    <dbReference type="NCBI Taxonomy" id="5949"/>
    <lineage>
        <taxon>Eukaryota</taxon>
        <taxon>Sar</taxon>
        <taxon>Alveolata</taxon>
        <taxon>Ciliophora</taxon>
        <taxon>Intramacronucleata</taxon>
        <taxon>Spirotrichea</taxon>
        <taxon>Stichotrichia</taxon>
        <taxon>Sporadotrichida</taxon>
        <taxon>Oxytrichidae</taxon>
        <taxon>Stylonychinae</taxon>
        <taxon>Stylonychia</taxon>
    </lineage>
</organism>
<keyword evidence="4" id="KW-1185">Reference proteome</keyword>
<evidence type="ECO:0000313" key="4">
    <source>
        <dbReference type="Proteomes" id="UP000039865"/>
    </source>
</evidence>
<dbReference type="InParanoid" id="A0A078B0M0"/>
<protein>
    <submittedName>
        <fullName evidence="3">Uncharacterized protein</fullName>
    </submittedName>
</protein>
<dbReference type="Proteomes" id="UP000039865">
    <property type="component" value="Unassembled WGS sequence"/>
</dbReference>
<feature type="compositionally biased region" description="Polar residues" evidence="2">
    <location>
        <begin position="308"/>
        <end position="322"/>
    </location>
</feature>
<dbReference type="OrthoDB" id="306102at2759"/>
<keyword evidence="1" id="KW-0175">Coiled coil</keyword>
<sequence>MRLHQQKEELQKQHKNIYEMQNQIKDLEYSVFKKNQKLNVFEEIDQKIAENERVRAENDARLWYAIEDINKQREDWLFEIDNMKRAVGSLEQNKDMIYQEIRRIQVQNDETKEDFINKLKENYANLLLSIEDLRNNLSNQELNLSLTTSKSMSNSNYVRELQSRSDVFAENIQKCQKELTLLYELKQDKSIMEEIKDKMWEEIHKMQRELDEKTNQFNTVENFVEKYIPIRIQSQISETLACILNRSQMNKLENFEMEKFQQLNLVILEDDGSANLQEIMKEILKEIVKEQEKEKNKMVKLGGKNKAVNHQKQISQGAQSMGSAEGRSDRQSPLKQQISEALGPESNYNSKPESRDRSNNRTKAIKVIQEQEPSENEEDQNENYFAQQLKDEQNSKLVDEAEEQRLLDLEEKRLQEQYKKDMFNLLVQMDQSDDISLKQLIELPYKVVDMDEDTLLNQQNIIKLFKILLYRQNLNYKRQEYFKEEVISEADAKLQKYQNIVQNSINEINQFIQSIHSEFSDYTNKQKKDRQDQRNEVRALYDNVKEANQQLNIVKSTLDKNCMILSCASEFINLENLIDSQYEKEKGQYVEYFRQLQDNINSMKADIIDLQHSMFKVIKKQTLLHQQVPTQGAIINNEKSKSLIDSSQKEMEKLSYSSNNISKQLAQQNINISNVDLFTTLNYRGYVISRTQILEMRQVLLDKITESMRKTTMFKSIMPQKIFTDMYQFYTESQSGFNLSTDINNTSQAKQFQLYTQSDVDLISKDQLSKQEILNRSQDNIDQAQDISVYDKDKAHNYNSLISKSTLDKSGATFKASQSFLMGSARDHSSQSIKKSFINKKAKLDQDLNITLDPTQQNRYRSKTKINPKNQLYKLDTSQLPAQEHSEKSRNSNTQVMNSQIIQRNESYNTSVQKNVQFQINVQPPQQLMSQQFMIGGSNFNQSMYNNNGNQPIQSKTQIKIVNNKHYNSLLPQISKANSNI</sequence>
<name>A0A078B0M0_STYLE</name>
<dbReference type="EMBL" id="CCKQ01016332">
    <property type="protein sequence ID" value="CDW88205.1"/>
    <property type="molecule type" value="Genomic_DNA"/>
</dbReference>
<feature type="coiled-coil region" evidence="1">
    <location>
        <begin position="487"/>
        <end position="550"/>
    </location>
</feature>
<evidence type="ECO:0000313" key="3">
    <source>
        <dbReference type="EMBL" id="CDW88205.1"/>
    </source>
</evidence>
<proteinExistence type="predicted"/>
<feature type="region of interest" description="Disordered" evidence="2">
    <location>
        <begin position="299"/>
        <end position="361"/>
    </location>
</feature>
<evidence type="ECO:0000256" key="1">
    <source>
        <dbReference type="SAM" id="Coils"/>
    </source>
</evidence>